<dbReference type="FunFam" id="3.40.605.10:FF:000007">
    <property type="entry name" value="NAD/NADP-dependent betaine aldehyde dehydrogenase"/>
    <property type="match status" value="1"/>
</dbReference>
<keyword evidence="2 4" id="KW-0560">Oxidoreductase</keyword>
<evidence type="ECO:0000313" key="6">
    <source>
        <dbReference type="EMBL" id="MDE8649911.1"/>
    </source>
</evidence>
<evidence type="ECO:0000256" key="2">
    <source>
        <dbReference type="ARBA" id="ARBA00023002"/>
    </source>
</evidence>
<dbReference type="PROSITE" id="PS00070">
    <property type="entry name" value="ALDEHYDE_DEHYDR_CYS"/>
    <property type="match status" value="1"/>
</dbReference>
<evidence type="ECO:0000256" key="4">
    <source>
        <dbReference type="RuleBase" id="RU003345"/>
    </source>
</evidence>
<feature type="domain" description="Aldehyde dehydrogenase" evidence="5">
    <location>
        <begin position="5"/>
        <end position="450"/>
    </location>
</feature>
<accession>A0AAW6LXG8</accession>
<dbReference type="InterPro" id="IPR016160">
    <property type="entry name" value="Ald_DH_CS_CYS"/>
</dbReference>
<dbReference type="InterPro" id="IPR016162">
    <property type="entry name" value="Ald_DH_N"/>
</dbReference>
<dbReference type="InterPro" id="IPR029510">
    <property type="entry name" value="Ald_DH_CS_GLU"/>
</dbReference>
<gene>
    <name evidence="6" type="ORF">PXH69_33645</name>
</gene>
<feature type="active site" evidence="3">
    <location>
        <position position="231"/>
    </location>
</feature>
<sequence length="455" mass="48389">MTSLQFDVLNPATEDVLSTIELVDAKSVDETVRRSAHAFETWRSVEPSDRARLLRRFAAAVEGDLENLAKLETDNCGHPINDSRSTVRGIVDAMDYYAGAPERIIGQQIPVRGGTAITLHDPIGVVAVIAPWNFPLMIAVWGMMPALAAGNSVILKPSELTPLTTLRLADLAREAGLPDDVVQVVTGTGSVAGQALLDHPGVAKIVFTGSTEVGRKVMTSAATHLKGITLELGGKSANIVFADADLAAAAAAAPMGVFNNAGQDCCARSRLLVQRSVFDDFVKILVPAVKEIVVGSPMHEKTEVGPLISSAHRNRVASFVNDDENILVQGGTPNGPGFWFPPTVLRSDDGTAPSLNMEIFGPVVTIMPFDTEADAIRIANQTDYGLAGSIWTRDIARAMRTARGVRAGNLSVNSNSAVRYPTPFGGMKQSGIGRELGPEAPLEFTEKKSVFISNI</sequence>
<comment type="similarity">
    <text evidence="1 4">Belongs to the aldehyde dehydrogenase family.</text>
</comment>
<protein>
    <submittedName>
        <fullName evidence="6">Aldehyde dehydrogenase family protein</fullName>
    </submittedName>
</protein>
<dbReference type="AlphaFoldDB" id="A0AAW6LXG8"/>
<evidence type="ECO:0000313" key="7">
    <source>
        <dbReference type="Proteomes" id="UP001217325"/>
    </source>
</evidence>
<dbReference type="InterPro" id="IPR016163">
    <property type="entry name" value="Ald_DH_C"/>
</dbReference>
<dbReference type="GO" id="GO:0016620">
    <property type="term" value="F:oxidoreductase activity, acting on the aldehyde or oxo group of donors, NAD or NADP as acceptor"/>
    <property type="evidence" value="ECO:0007669"/>
    <property type="project" value="InterPro"/>
</dbReference>
<comment type="caution">
    <text evidence="6">The sequence shown here is derived from an EMBL/GenBank/DDBJ whole genome shotgun (WGS) entry which is preliminary data.</text>
</comment>
<dbReference type="Gene3D" id="3.40.309.10">
    <property type="entry name" value="Aldehyde Dehydrogenase, Chain A, domain 2"/>
    <property type="match status" value="1"/>
</dbReference>
<evidence type="ECO:0000256" key="1">
    <source>
        <dbReference type="ARBA" id="ARBA00009986"/>
    </source>
</evidence>
<evidence type="ECO:0000259" key="5">
    <source>
        <dbReference type="Pfam" id="PF00171"/>
    </source>
</evidence>
<dbReference type="Proteomes" id="UP001217325">
    <property type="component" value="Unassembled WGS sequence"/>
</dbReference>
<proteinExistence type="inferred from homology"/>
<dbReference type="FunFam" id="3.40.605.10:FF:000026">
    <property type="entry name" value="Aldehyde dehydrogenase, putative"/>
    <property type="match status" value="1"/>
</dbReference>
<reference evidence="6" key="1">
    <citation type="submission" date="2023-02" db="EMBL/GenBank/DDBJ databases">
        <title>A novel hydrolase synthesized by Rhodococcus erythropolis HQ is responsible for the detoxification of Zearalenone.</title>
        <authorList>
            <person name="Hu J."/>
            <person name="Xu J."/>
        </authorList>
    </citation>
    <scope>NUCLEOTIDE SEQUENCE</scope>
    <source>
        <strain evidence="6">HQ</strain>
    </source>
</reference>
<evidence type="ECO:0000256" key="3">
    <source>
        <dbReference type="PROSITE-ProRule" id="PRU10007"/>
    </source>
</evidence>
<dbReference type="PROSITE" id="PS00687">
    <property type="entry name" value="ALDEHYDE_DEHYDR_GLU"/>
    <property type="match status" value="1"/>
</dbReference>
<dbReference type="SUPFAM" id="SSF53720">
    <property type="entry name" value="ALDH-like"/>
    <property type="match status" value="1"/>
</dbReference>
<dbReference type="Pfam" id="PF00171">
    <property type="entry name" value="Aldedh"/>
    <property type="match status" value="1"/>
</dbReference>
<dbReference type="EMBL" id="JARDXE010000036">
    <property type="protein sequence ID" value="MDE8649911.1"/>
    <property type="molecule type" value="Genomic_DNA"/>
</dbReference>
<dbReference type="Gene3D" id="3.40.605.10">
    <property type="entry name" value="Aldehyde Dehydrogenase, Chain A, domain 1"/>
    <property type="match status" value="1"/>
</dbReference>
<name>A0AAW6LXG8_RHOSG</name>
<dbReference type="RefSeq" id="WP_275233077.1">
    <property type="nucleotide sequence ID" value="NZ_JARDXE010000036.1"/>
</dbReference>
<dbReference type="InterPro" id="IPR016161">
    <property type="entry name" value="Ald_DH/histidinol_DH"/>
</dbReference>
<dbReference type="PANTHER" id="PTHR11699">
    <property type="entry name" value="ALDEHYDE DEHYDROGENASE-RELATED"/>
    <property type="match status" value="1"/>
</dbReference>
<organism evidence="6 7">
    <name type="scientific">Rhodococcus qingshengii</name>
    <dbReference type="NCBI Taxonomy" id="334542"/>
    <lineage>
        <taxon>Bacteria</taxon>
        <taxon>Bacillati</taxon>
        <taxon>Actinomycetota</taxon>
        <taxon>Actinomycetes</taxon>
        <taxon>Mycobacteriales</taxon>
        <taxon>Nocardiaceae</taxon>
        <taxon>Rhodococcus</taxon>
        <taxon>Rhodococcus erythropolis group</taxon>
    </lineage>
</organism>
<dbReference type="InterPro" id="IPR015590">
    <property type="entry name" value="Aldehyde_DH_dom"/>
</dbReference>